<dbReference type="EMBL" id="CP006272">
    <property type="protein sequence ID" value="AGZ38512.1"/>
    <property type="molecule type" value="Genomic_DNA"/>
</dbReference>
<evidence type="ECO:0000256" key="1">
    <source>
        <dbReference type="ARBA" id="ARBA00022448"/>
    </source>
</evidence>
<dbReference type="PATRIC" id="fig|1246995.3.peg.222"/>
<feature type="chain" id="PRO_5004665101" evidence="3">
    <location>
        <begin position="16"/>
        <end position="354"/>
    </location>
</feature>
<keyword evidence="1" id="KW-0813">Transport</keyword>
<dbReference type="eggNOG" id="COG0845">
    <property type="taxonomic scope" value="Bacteria"/>
</dbReference>
<dbReference type="OrthoDB" id="3268648at2"/>
<dbReference type="InterPro" id="IPR051909">
    <property type="entry name" value="MFP_Cation_Efflux"/>
</dbReference>
<sequence>MRRVLLATGAVVALAAAGALIVTQRGTDTTTPSGTGAATGTAKVAKRDLAVTEDVKGDLGYADKRDLTAHRSGVVTYLPAEAAVVKQGKKLYSVDLEPTVLLTGKIPAYRRLSTASPDGADIEQLEKALVALGYGDDLTVDDNFTAATADAVENWEEDLKRAEPDGTVELGDVVFAPGPLRVSSRAVSVGTQVQITSPVVTVSSTSKVAEVDLEVDKSDLVAAQDAVTVSLPDGKETPGKVTSVGTDAQTSAADPDADPTVLMVVALTRPADAKNYDSGSVTVTIEQSRDDNVLAVPVTALLALAEGGYAVQVVDPARPTGYRLVGVETGTITDAYAGISGAGVQEGLEVVVPQ</sequence>
<keyword evidence="3" id="KW-0732">Signal</keyword>
<dbReference type="HOGENOM" id="CLU_057459_1_0_11"/>
<gene>
    <name evidence="5" type="ORF">AFR_01115</name>
</gene>
<dbReference type="KEGG" id="afs:AFR_01115"/>
<keyword evidence="6" id="KW-1185">Reference proteome</keyword>
<dbReference type="PANTHER" id="PTHR30097">
    <property type="entry name" value="CATION EFFLUX SYSTEM PROTEIN CUSB"/>
    <property type="match status" value="1"/>
</dbReference>
<proteinExistence type="predicted"/>
<dbReference type="Proteomes" id="UP000017746">
    <property type="component" value="Chromosome"/>
</dbReference>
<organism evidence="5 6">
    <name type="scientific">Actinoplanes friuliensis DSM 7358</name>
    <dbReference type="NCBI Taxonomy" id="1246995"/>
    <lineage>
        <taxon>Bacteria</taxon>
        <taxon>Bacillati</taxon>
        <taxon>Actinomycetota</taxon>
        <taxon>Actinomycetes</taxon>
        <taxon>Micromonosporales</taxon>
        <taxon>Micromonosporaceae</taxon>
        <taxon>Actinoplanes</taxon>
    </lineage>
</organism>
<dbReference type="RefSeq" id="WP_023357455.1">
    <property type="nucleotide sequence ID" value="NC_022657.1"/>
</dbReference>
<dbReference type="GO" id="GO:0030313">
    <property type="term" value="C:cell envelope"/>
    <property type="evidence" value="ECO:0007669"/>
    <property type="project" value="TreeGrafter"/>
</dbReference>
<dbReference type="Gene3D" id="2.40.420.20">
    <property type="match status" value="1"/>
</dbReference>
<name>U5VNY7_9ACTN</name>
<dbReference type="STRING" id="1246995.AFR_01115"/>
<evidence type="ECO:0000313" key="5">
    <source>
        <dbReference type="EMBL" id="AGZ38512.1"/>
    </source>
</evidence>
<feature type="compositionally biased region" description="Polar residues" evidence="2">
    <location>
        <begin position="243"/>
        <end position="252"/>
    </location>
</feature>
<dbReference type="GO" id="GO:0015679">
    <property type="term" value="P:plasma membrane copper ion transport"/>
    <property type="evidence" value="ECO:0007669"/>
    <property type="project" value="TreeGrafter"/>
</dbReference>
<evidence type="ECO:0000313" key="6">
    <source>
        <dbReference type="Proteomes" id="UP000017746"/>
    </source>
</evidence>
<evidence type="ECO:0000256" key="3">
    <source>
        <dbReference type="SAM" id="SignalP"/>
    </source>
</evidence>
<dbReference type="Pfam" id="PF01471">
    <property type="entry name" value="PG_binding_1"/>
    <property type="match status" value="1"/>
</dbReference>
<protein>
    <submittedName>
        <fullName evidence="5">Peptidoglycan-binding domain 1 protein</fullName>
    </submittedName>
</protein>
<accession>U5VNY7</accession>
<feature type="signal peptide" evidence="3">
    <location>
        <begin position="1"/>
        <end position="15"/>
    </location>
</feature>
<dbReference type="InterPro" id="IPR002477">
    <property type="entry name" value="Peptidoglycan-bd-like"/>
</dbReference>
<feature type="domain" description="Peptidoglycan binding-like" evidence="4">
    <location>
        <begin position="119"/>
        <end position="166"/>
    </location>
</feature>
<dbReference type="PANTHER" id="PTHR30097:SF4">
    <property type="entry name" value="SLR6042 PROTEIN"/>
    <property type="match status" value="1"/>
</dbReference>
<evidence type="ECO:0000259" key="4">
    <source>
        <dbReference type="Pfam" id="PF01471"/>
    </source>
</evidence>
<evidence type="ECO:0000256" key="2">
    <source>
        <dbReference type="SAM" id="MobiDB-lite"/>
    </source>
</evidence>
<reference evidence="5 6" key="1">
    <citation type="journal article" date="2014" name="J. Biotechnol.">
        <title>Complete genome sequence of the actinobacterium Actinoplanes friuliensis HAG 010964, producer of the lipopeptide antibiotic friulimycin.</title>
        <authorList>
            <person name="Ruckert C."/>
            <person name="Szczepanowski R."/>
            <person name="Albersmeier A."/>
            <person name="Goesmann A."/>
            <person name="Fischer N."/>
            <person name="Steinkamper A."/>
            <person name="Puhler A."/>
            <person name="Biener R."/>
            <person name="Schwartz D."/>
            <person name="Kalinowski J."/>
        </authorList>
    </citation>
    <scope>NUCLEOTIDE SEQUENCE [LARGE SCALE GENOMIC DNA]</scope>
    <source>
        <strain evidence="5 6">DSM 7358</strain>
    </source>
</reference>
<feature type="region of interest" description="Disordered" evidence="2">
    <location>
        <begin position="231"/>
        <end position="255"/>
    </location>
</feature>
<dbReference type="AlphaFoldDB" id="U5VNY7"/>
<dbReference type="GO" id="GO:0060003">
    <property type="term" value="P:copper ion export"/>
    <property type="evidence" value="ECO:0007669"/>
    <property type="project" value="TreeGrafter"/>
</dbReference>